<dbReference type="OrthoDB" id="79589at2759"/>
<comment type="caution">
    <text evidence="2">The sequence shown here is derived from an EMBL/GenBank/DDBJ whole genome shotgun (WGS) entry which is preliminary data.</text>
</comment>
<keyword evidence="3" id="KW-1185">Reference proteome</keyword>
<name>A0A8K1C3N3_PYTOL</name>
<feature type="compositionally biased region" description="Basic and acidic residues" evidence="1">
    <location>
        <begin position="199"/>
        <end position="216"/>
    </location>
</feature>
<feature type="compositionally biased region" description="Acidic residues" evidence="1">
    <location>
        <begin position="20"/>
        <end position="38"/>
    </location>
</feature>
<dbReference type="EMBL" id="SPLM01000146">
    <property type="protein sequence ID" value="TMW55899.1"/>
    <property type="molecule type" value="Genomic_DNA"/>
</dbReference>
<sequence>MSETARDDEQDDYDAAYADDHEDPDDDGDENEEDDAELAEMFAKVQTIQQNEGIRPKSSRSETADSPLQVKIPPRTTSGSGITPHSSRSSPVSSAASSNGSTRSPDGITTISRKSLTTNKNRAAVDVLLGVKMPSLFQDKLVETAKRNSQTLEQMKQKVVAAPPAKIAVRSDMKSGQVKDSFLHVHAFKQRVETLAAPKRADSGRKFATDDEEKHCRFQPKKKKGGSANTRDDFDDDDSGGGDRTHEFIARMEAAERNRQKKLELTRGEKDYLANLSKKYCPNCQVPQSYSEFRDKKKRCQMCGAEFRLPHAWGDIGHEFINRISDDAKLREERKEQIRAHVVTLEATHGRVPKSSTQQYYEKQLRQRQDPKSFLDRNYYTTSATASTSASNSKTRLAQAQLQMQIQAQRAKLLTSAQPPII</sequence>
<dbReference type="AlphaFoldDB" id="A0A8K1C3N3"/>
<dbReference type="Proteomes" id="UP000794436">
    <property type="component" value="Unassembled WGS sequence"/>
</dbReference>
<evidence type="ECO:0000256" key="1">
    <source>
        <dbReference type="SAM" id="MobiDB-lite"/>
    </source>
</evidence>
<protein>
    <submittedName>
        <fullName evidence="2">Uncharacterized protein</fullName>
    </submittedName>
</protein>
<proteinExistence type="predicted"/>
<feature type="compositionally biased region" description="Polar residues" evidence="1">
    <location>
        <begin position="107"/>
        <end position="119"/>
    </location>
</feature>
<feature type="compositionally biased region" description="Polar residues" evidence="1">
    <location>
        <begin position="75"/>
        <end position="85"/>
    </location>
</feature>
<feature type="compositionally biased region" description="Low complexity" evidence="1">
    <location>
        <begin position="86"/>
        <end position="105"/>
    </location>
</feature>
<gene>
    <name evidence="2" type="ORF">Poli38472_008547</name>
</gene>
<accession>A0A8K1C3N3</accession>
<feature type="region of interest" description="Disordered" evidence="1">
    <location>
        <begin position="1"/>
        <end position="119"/>
    </location>
</feature>
<reference evidence="2" key="1">
    <citation type="submission" date="2019-03" db="EMBL/GenBank/DDBJ databases">
        <title>Long read genome sequence of the mycoparasitic Pythium oligandrum ATCC 38472 isolated from sugarbeet rhizosphere.</title>
        <authorList>
            <person name="Gaulin E."/>
        </authorList>
    </citation>
    <scope>NUCLEOTIDE SEQUENCE</scope>
    <source>
        <strain evidence="2">ATCC 38472_TT</strain>
    </source>
</reference>
<feature type="region of interest" description="Disordered" evidence="1">
    <location>
        <begin position="199"/>
        <end position="244"/>
    </location>
</feature>
<evidence type="ECO:0000313" key="3">
    <source>
        <dbReference type="Proteomes" id="UP000794436"/>
    </source>
</evidence>
<organism evidence="2 3">
    <name type="scientific">Pythium oligandrum</name>
    <name type="common">Mycoparasitic fungus</name>
    <dbReference type="NCBI Taxonomy" id="41045"/>
    <lineage>
        <taxon>Eukaryota</taxon>
        <taxon>Sar</taxon>
        <taxon>Stramenopiles</taxon>
        <taxon>Oomycota</taxon>
        <taxon>Peronosporomycetes</taxon>
        <taxon>Pythiales</taxon>
        <taxon>Pythiaceae</taxon>
        <taxon>Pythium</taxon>
    </lineage>
</organism>
<evidence type="ECO:0000313" key="2">
    <source>
        <dbReference type="EMBL" id="TMW55899.1"/>
    </source>
</evidence>